<dbReference type="InterPro" id="IPR050463">
    <property type="entry name" value="Gfo/Idh/MocA_oxidrdct_glycsds"/>
</dbReference>
<dbReference type="Gene3D" id="3.30.360.10">
    <property type="entry name" value="Dihydrodipicolinate Reductase, domain 2"/>
    <property type="match status" value="1"/>
</dbReference>
<feature type="domain" description="Gfo/Idh/MocA-like oxidoreductase N-terminal" evidence="2">
    <location>
        <begin position="5"/>
        <end position="123"/>
    </location>
</feature>
<dbReference type="Gene3D" id="3.40.50.720">
    <property type="entry name" value="NAD(P)-binding Rossmann-like Domain"/>
    <property type="match status" value="1"/>
</dbReference>
<dbReference type="PANTHER" id="PTHR43818">
    <property type="entry name" value="BCDNA.GH03377"/>
    <property type="match status" value="1"/>
</dbReference>
<evidence type="ECO:0000259" key="2">
    <source>
        <dbReference type="Pfam" id="PF01408"/>
    </source>
</evidence>
<gene>
    <name evidence="3" type="ORF">Q9R08_15420</name>
</gene>
<keyword evidence="4" id="KW-1185">Reference proteome</keyword>
<evidence type="ECO:0000313" key="3">
    <source>
        <dbReference type="EMBL" id="MDQ7879380.1"/>
    </source>
</evidence>
<dbReference type="SUPFAM" id="SSF51735">
    <property type="entry name" value="NAD(P)-binding Rossmann-fold domains"/>
    <property type="match status" value="1"/>
</dbReference>
<reference evidence="3 4" key="1">
    <citation type="submission" date="2023-08" db="EMBL/GenBank/DDBJ databases">
        <title>Microbacterium psychrotolerans sp. nov., a psychrotolerant bacterium isolated from soil in Heilongjiang Province, China.</title>
        <authorList>
            <person name="An P."/>
            <person name="Zhao D."/>
            <person name="Xiang H."/>
        </authorList>
    </citation>
    <scope>NUCLEOTIDE SEQUENCE [LARGE SCALE GENOMIC DNA]</scope>
    <source>
        <strain evidence="3 4">QXD-8</strain>
    </source>
</reference>
<dbReference type="InterPro" id="IPR000683">
    <property type="entry name" value="Gfo/Idh/MocA-like_OxRdtase_N"/>
</dbReference>
<dbReference type="EMBL" id="JAVFWO010000004">
    <property type="protein sequence ID" value="MDQ7879380.1"/>
    <property type="molecule type" value="Genomic_DNA"/>
</dbReference>
<keyword evidence="1" id="KW-0560">Oxidoreductase</keyword>
<dbReference type="Proteomes" id="UP001235133">
    <property type="component" value="Unassembled WGS sequence"/>
</dbReference>
<evidence type="ECO:0000256" key="1">
    <source>
        <dbReference type="ARBA" id="ARBA00023002"/>
    </source>
</evidence>
<sequence length="343" mass="35878">MTYGVGIIGAGPGVSALHLPTLAQLGESFRVVHISDAGSGRAEALAARTAARFSSGTEDLLSDPAVDVVAVCSPPAEHSRQVVAAVAAGKQAIFCEKPLGTTVGEATQAVEACRRTGIPLIVGTNHYFDPAWGRAKHHLTASGGPVVSVSVTLSLPPNTRYHDVVSELPTASRHPALPDLTRPEVAAEVVHRLLTGLAIHDLPLVRDIAPNFERVVFARALAPLGYAVGFVASGIPVQLTAVMQSGGADALWRLAIATTRDRLDVGFPPAFVHAGSARVRLRAADDRETTFAHDAGDGYTAEWRALAELLDSGFPVEYDELLDDVRYSLRIADAAAALVGAAA</sequence>
<name>A0ABU0Z465_9MICO</name>
<evidence type="ECO:0000313" key="4">
    <source>
        <dbReference type="Proteomes" id="UP001235133"/>
    </source>
</evidence>
<dbReference type="InterPro" id="IPR036291">
    <property type="entry name" value="NAD(P)-bd_dom_sf"/>
</dbReference>
<organism evidence="3 4">
    <name type="scientific">Microbacterium psychrotolerans</name>
    <dbReference type="NCBI Taxonomy" id="3068321"/>
    <lineage>
        <taxon>Bacteria</taxon>
        <taxon>Bacillati</taxon>
        <taxon>Actinomycetota</taxon>
        <taxon>Actinomycetes</taxon>
        <taxon>Micrococcales</taxon>
        <taxon>Microbacteriaceae</taxon>
        <taxon>Microbacterium</taxon>
    </lineage>
</organism>
<comment type="caution">
    <text evidence="3">The sequence shown here is derived from an EMBL/GenBank/DDBJ whole genome shotgun (WGS) entry which is preliminary data.</text>
</comment>
<dbReference type="PANTHER" id="PTHR43818:SF11">
    <property type="entry name" value="BCDNA.GH03377"/>
    <property type="match status" value="1"/>
</dbReference>
<dbReference type="Pfam" id="PF01408">
    <property type="entry name" value="GFO_IDH_MocA"/>
    <property type="match status" value="1"/>
</dbReference>
<proteinExistence type="predicted"/>
<accession>A0ABU0Z465</accession>
<protein>
    <submittedName>
        <fullName evidence="3">Gfo/Idh/MocA family oxidoreductase</fullName>
    </submittedName>
</protein>